<protein>
    <recommendedName>
        <fullName evidence="4">Peptide methionine sulfoxide reductase MsrA</fullName>
        <shortName evidence="4">Protein-methionine-S-oxide reductase</shortName>
        <ecNumber evidence="4">1.8.4.11</ecNumber>
    </recommendedName>
    <alternativeName>
        <fullName evidence="4">Peptide-methionine (S)-S-oxide reductase</fullName>
        <shortName evidence="4">Peptide Met(O) reductase</shortName>
    </alternativeName>
</protein>
<organism evidence="7 8">
    <name type="scientific">Hanamia caeni</name>
    <dbReference type="NCBI Taxonomy" id="2294116"/>
    <lineage>
        <taxon>Bacteria</taxon>
        <taxon>Pseudomonadati</taxon>
        <taxon>Bacteroidota</taxon>
        <taxon>Chitinophagia</taxon>
        <taxon>Chitinophagales</taxon>
        <taxon>Chitinophagaceae</taxon>
        <taxon>Hanamia</taxon>
    </lineage>
</organism>
<feature type="chain" id="PRO_5018310218" description="Peptide methionine sulfoxide reductase MsrA" evidence="5">
    <location>
        <begin position="32"/>
        <end position="222"/>
    </location>
</feature>
<evidence type="ECO:0000313" key="8">
    <source>
        <dbReference type="Proteomes" id="UP000267223"/>
    </source>
</evidence>
<name>A0A3M9N625_9BACT</name>
<evidence type="ECO:0000256" key="3">
    <source>
        <dbReference type="ARBA" id="ARBA00048782"/>
    </source>
</evidence>
<dbReference type="HAMAP" id="MF_01401">
    <property type="entry name" value="MsrA"/>
    <property type="match status" value="1"/>
</dbReference>
<evidence type="ECO:0000313" key="7">
    <source>
        <dbReference type="EMBL" id="RNI32757.1"/>
    </source>
</evidence>
<dbReference type="SUPFAM" id="SSF55068">
    <property type="entry name" value="Peptide methionine sulfoxide reductase"/>
    <property type="match status" value="1"/>
</dbReference>
<evidence type="ECO:0000259" key="6">
    <source>
        <dbReference type="Pfam" id="PF01625"/>
    </source>
</evidence>
<proteinExistence type="inferred from homology"/>
<comment type="catalytic activity">
    <reaction evidence="3 4">
        <text>[thioredoxin]-disulfide + L-methionine + H2O = L-methionine (S)-S-oxide + [thioredoxin]-dithiol</text>
        <dbReference type="Rhea" id="RHEA:19993"/>
        <dbReference type="Rhea" id="RHEA-COMP:10698"/>
        <dbReference type="Rhea" id="RHEA-COMP:10700"/>
        <dbReference type="ChEBI" id="CHEBI:15377"/>
        <dbReference type="ChEBI" id="CHEBI:29950"/>
        <dbReference type="ChEBI" id="CHEBI:50058"/>
        <dbReference type="ChEBI" id="CHEBI:57844"/>
        <dbReference type="ChEBI" id="CHEBI:58772"/>
        <dbReference type="EC" id="1.8.4.11"/>
    </reaction>
</comment>
<dbReference type="EMBL" id="RJJR01000024">
    <property type="protein sequence ID" value="RNI32757.1"/>
    <property type="molecule type" value="Genomic_DNA"/>
</dbReference>
<comment type="catalytic activity">
    <reaction evidence="2 4">
        <text>L-methionyl-[protein] + [thioredoxin]-disulfide + H2O = L-methionyl-(S)-S-oxide-[protein] + [thioredoxin]-dithiol</text>
        <dbReference type="Rhea" id="RHEA:14217"/>
        <dbReference type="Rhea" id="RHEA-COMP:10698"/>
        <dbReference type="Rhea" id="RHEA-COMP:10700"/>
        <dbReference type="Rhea" id="RHEA-COMP:12313"/>
        <dbReference type="Rhea" id="RHEA-COMP:12315"/>
        <dbReference type="ChEBI" id="CHEBI:15377"/>
        <dbReference type="ChEBI" id="CHEBI:16044"/>
        <dbReference type="ChEBI" id="CHEBI:29950"/>
        <dbReference type="ChEBI" id="CHEBI:44120"/>
        <dbReference type="ChEBI" id="CHEBI:50058"/>
        <dbReference type="EC" id="1.8.4.11"/>
    </reaction>
</comment>
<dbReference type="PANTHER" id="PTHR43774">
    <property type="entry name" value="PEPTIDE METHIONINE SULFOXIDE REDUCTASE"/>
    <property type="match status" value="1"/>
</dbReference>
<dbReference type="PROSITE" id="PS51257">
    <property type="entry name" value="PROKAR_LIPOPROTEIN"/>
    <property type="match status" value="1"/>
</dbReference>
<dbReference type="Gene3D" id="3.30.1060.10">
    <property type="entry name" value="Peptide methionine sulphoxide reductase MsrA"/>
    <property type="match status" value="1"/>
</dbReference>
<dbReference type="NCBIfam" id="TIGR00401">
    <property type="entry name" value="msrA"/>
    <property type="match status" value="1"/>
</dbReference>
<dbReference type="GO" id="GO:0008113">
    <property type="term" value="F:peptide-methionine (S)-S-oxide reductase activity"/>
    <property type="evidence" value="ECO:0007669"/>
    <property type="project" value="UniProtKB-UniRule"/>
</dbReference>
<dbReference type="InterPro" id="IPR036509">
    <property type="entry name" value="Met_Sox_Rdtase_MsrA_sf"/>
</dbReference>
<keyword evidence="5" id="KW-0732">Signal</keyword>
<reference evidence="7 8" key="1">
    <citation type="submission" date="2018-11" db="EMBL/GenBank/DDBJ databases">
        <title>Draft genome sequence of Ferruginibacter sp. BO-59.</title>
        <authorList>
            <person name="Im W.T."/>
        </authorList>
    </citation>
    <scope>NUCLEOTIDE SEQUENCE [LARGE SCALE GENOMIC DNA]</scope>
    <source>
        <strain evidence="7 8">BO-59</strain>
    </source>
</reference>
<evidence type="ECO:0000256" key="5">
    <source>
        <dbReference type="SAM" id="SignalP"/>
    </source>
</evidence>
<dbReference type="InterPro" id="IPR002569">
    <property type="entry name" value="Met_Sox_Rdtase_MsrA_dom"/>
</dbReference>
<feature type="domain" description="Peptide methionine sulphoxide reductase MsrA" evidence="6">
    <location>
        <begin position="48"/>
        <end position="201"/>
    </location>
</feature>
<evidence type="ECO:0000256" key="4">
    <source>
        <dbReference type="HAMAP-Rule" id="MF_01401"/>
    </source>
</evidence>
<feature type="signal peptide" evidence="5">
    <location>
        <begin position="1"/>
        <end position="31"/>
    </location>
</feature>
<keyword evidence="8" id="KW-1185">Reference proteome</keyword>
<evidence type="ECO:0000256" key="1">
    <source>
        <dbReference type="ARBA" id="ARBA00023002"/>
    </source>
</evidence>
<accession>A0A3M9N625</accession>
<dbReference type="EC" id="1.8.4.11" evidence="4"/>
<sequence length="222" mass="24947">MKKILFYALLPVAALLSLALTSACNSPVSQAKAASENPASRFKAKTDTATFAAGCFWCVDAQFSQLKGVDTVIAGFAGGHVKNPTYEEVCTGTTGHAEACNIIYDPSIITYDELLEAFFTAHDPTQLNRQGNDVGTQYRSAIFYHNASQEKKAEYYIKKLNDVNAYKNKIVTQVAPFTVFYEAKDYHQNYYNKNPEQAYCKYVIQPELEKFRRVFKDKLKNP</sequence>
<comment type="function">
    <text evidence="4">Has an important function as a repair enzyme for proteins that have been inactivated by oxidation. Catalyzes the reversible oxidation-reduction of methionine sulfoxide in proteins to methionine.</text>
</comment>
<dbReference type="AlphaFoldDB" id="A0A3M9N625"/>
<dbReference type="PANTHER" id="PTHR43774:SF1">
    <property type="entry name" value="PEPTIDE METHIONINE SULFOXIDE REDUCTASE MSRA 2"/>
    <property type="match status" value="1"/>
</dbReference>
<comment type="similarity">
    <text evidence="4">Belongs to the MsrA Met sulfoxide reductase family.</text>
</comment>
<comment type="caution">
    <text evidence="7">The sequence shown here is derived from an EMBL/GenBank/DDBJ whole genome shotgun (WGS) entry which is preliminary data.</text>
</comment>
<dbReference type="Proteomes" id="UP000267223">
    <property type="component" value="Unassembled WGS sequence"/>
</dbReference>
<keyword evidence="1 4" id="KW-0560">Oxidoreductase</keyword>
<dbReference type="OrthoDB" id="4174719at2"/>
<dbReference type="RefSeq" id="WP_123122509.1">
    <property type="nucleotide sequence ID" value="NZ_RJJR01000024.1"/>
</dbReference>
<gene>
    <name evidence="4 7" type="primary">msrA</name>
    <name evidence="7" type="ORF">EFY79_19870</name>
</gene>
<evidence type="ECO:0000256" key="2">
    <source>
        <dbReference type="ARBA" id="ARBA00047806"/>
    </source>
</evidence>
<dbReference type="Pfam" id="PF01625">
    <property type="entry name" value="PMSR"/>
    <property type="match status" value="1"/>
</dbReference>
<feature type="active site" evidence="4">
    <location>
        <position position="55"/>
    </location>
</feature>
<dbReference type="GO" id="GO:0033744">
    <property type="term" value="F:L-methionine:thioredoxin-disulfide S-oxidoreductase activity"/>
    <property type="evidence" value="ECO:0007669"/>
    <property type="project" value="RHEA"/>
</dbReference>